<keyword evidence="12" id="KW-0865">Zymogen</keyword>
<evidence type="ECO:0000256" key="16">
    <source>
        <dbReference type="PIRSR" id="PIRSR601577-2"/>
    </source>
</evidence>
<dbReference type="GO" id="GO:0016020">
    <property type="term" value="C:membrane"/>
    <property type="evidence" value="ECO:0007669"/>
    <property type="project" value="UniProtKB-SubCell"/>
</dbReference>
<dbReference type="EMBL" id="NBCO01000046">
    <property type="protein sequence ID" value="ORC84293.1"/>
    <property type="molecule type" value="Genomic_DNA"/>
</dbReference>
<evidence type="ECO:0000256" key="7">
    <source>
        <dbReference type="ARBA" id="ARBA00022801"/>
    </source>
</evidence>
<dbReference type="PRINTS" id="PR00782">
    <property type="entry name" value="LSHMANOLYSIN"/>
</dbReference>
<sequence length="413" mass="46272">MRRLLCTALLLLCCAYGCIAAVVQPLPKRGQGPWDTYTVSVADTDDDDDPTEKVKENWQPIRIAVSPKGVSDAVHYCRSRKLGARWGYPRKTNFDQALCHPTEGMTLERANLFVNKILRAAIRLHAERLKVKRESGKLIITGDTVLFFGKLCPEVKIPSEHEKEGVANADFVLYAGVSIYKPDTVVCSYNLQKRPIAASMNIRPKDIADTRHFTRIVAHELGHGLGFDNMALNKVSALVSVVRNDVHYELRHALIKEKVSEHYGCPAATGMRLEKDKGNQVIRHFDRRIAKDELMSPYSGSSNGMFYTALTLAVFESTGHYKANFAKAENMSWGRNAGCVFLKKKCRDDSLSNYGDMFCDIDSAGPLQCTSDRFALGKCSQTWKSDALSWQKCMSRYAENEMAELDDVCPIIK</sequence>
<organism evidence="18 19">
    <name type="scientific">Trypanosoma theileri</name>
    <dbReference type="NCBI Taxonomy" id="67003"/>
    <lineage>
        <taxon>Eukaryota</taxon>
        <taxon>Discoba</taxon>
        <taxon>Euglenozoa</taxon>
        <taxon>Kinetoplastea</taxon>
        <taxon>Metakinetoplastina</taxon>
        <taxon>Trypanosomatida</taxon>
        <taxon>Trypanosomatidae</taxon>
        <taxon>Trypanosoma</taxon>
    </lineage>
</organism>
<name>A0A1X0NIJ6_9TRYP</name>
<keyword evidence="8 16" id="KW-0862">Zinc</keyword>
<dbReference type="PANTHER" id="PTHR10942">
    <property type="entry name" value="LEISHMANOLYSIN-LIKE PEPTIDASE"/>
    <property type="match status" value="1"/>
</dbReference>
<keyword evidence="4 17" id="KW-0645">Protease</keyword>
<comment type="subcellular location">
    <subcellularLocation>
        <location evidence="2">Membrane</location>
    </subcellularLocation>
</comment>
<feature type="active site" evidence="15">
    <location>
        <position position="220"/>
    </location>
</feature>
<dbReference type="RefSeq" id="XP_028878359.1">
    <property type="nucleotide sequence ID" value="XM_029030291.1"/>
</dbReference>
<dbReference type="VEuPathDB" id="TriTrypDB:TM35_000461120"/>
<dbReference type="GO" id="GO:0046872">
    <property type="term" value="F:metal ion binding"/>
    <property type="evidence" value="ECO:0007669"/>
    <property type="project" value="UniProtKB-KW"/>
</dbReference>
<evidence type="ECO:0000256" key="14">
    <source>
        <dbReference type="ARBA" id="ARBA00023180"/>
    </source>
</evidence>
<evidence type="ECO:0000256" key="3">
    <source>
        <dbReference type="ARBA" id="ARBA00005860"/>
    </source>
</evidence>
<dbReference type="Proteomes" id="UP000192257">
    <property type="component" value="Unassembled WGS sequence"/>
</dbReference>
<keyword evidence="9" id="KW-0130">Cell adhesion</keyword>
<dbReference type="Pfam" id="PF01457">
    <property type="entry name" value="Peptidase_M8"/>
    <property type="match status" value="1"/>
</dbReference>
<dbReference type="GeneID" id="39990071"/>
<keyword evidence="11" id="KW-0472">Membrane</keyword>
<dbReference type="GO" id="GO:0006508">
    <property type="term" value="P:proteolysis"/>
    <property type="evidence" value="ECO:0007669"/>
    <property type="project" value="UniProtKB-KW"/>
</dbReference>
<feature type="binding site" evidence="16">
    <location>
        <position position="223"/>
    </location>
    <ligand>
        <name>Zn(2+)</name>
        <dbReference type="ChEBI" id="CHEBI:29105"/>
        <note>catalytic</note>
    </ligand>
</feature>
<feature type="chain" id="PRO_5023964289" description="Leishmanolysin-like peptidase" evidence="17">
    <location>
        <begin position="21"/>
        <end position="413"/>
    </location>
</feature>
<reference evidence="18 19" key="1">
    <citation type="submission" date="2017-03" db="EMBL/GenBank/DDBJ databases">
        <title>An alternative strategy for trypanosome survival in the mammalian bloodstream revealed through genome and transcriptome analysis of the ubiquitous bovine parasite Trypanosoma (Megatrypanum) theileri.</title>
        <authorList>
            <person name="Kelly S."/>
            <person name="Ivens A."/>
            <person name="Mott A."/>
            <person name="O'Neill E."/>
            <person name="Emms D."/>
            <person name="Macleod O."/>
            <person name="Voorheis P."/>
            <person name="Matthews J."/>
            <person name="Matthews K."/>
            <person name="Carrington M."/>
        </authorList>
    </citation>
    <scope>NUCLEOTIDE SEQUENCE [LARGE SCALE GENOMIC DNA]</scope>
    <source>
        <strain evidence="18">Edinburgh</strain>
    </source>
</reference>
<protein>
    <recommendedName>
        <fullName evidence="17">Leishmanolysin-like peptidase</fullName>
        <ecNumber evidence="17">3.4.24.-</ecNumber>
    </recommendedName>
</protein>
<dbReference type="Gene3D" id="3.10.170.20">
    <property type="match status" value="1"/>
</dbReference>
<keyword evidence="14" id="KW-0325">Glycoprotein</keyword>
<comment type="similarity">
    <text evidence="3 17">Belongs to the peptidase M8 family.</text>
</comment>
<keyword evidence="6 17" id="KW-0732">Signal</keyword>
<proteinExistence type="inferred from homology"/>
<evidence type="ECO:0000256" key="2">
    <source>
        <dbReference type="ARBA" id="ARBA00004370"/>
    </source>
</evidence>
<evidence type="ECO:0000256" key="5">
    <source>
        <dbReference type="ARBA" id="ARBA00022723"/>
    </source>
</evidence>
<dbReference type="Gene3D" id="3.90.132.10">
    <property type="entry name" value="Leishmanolysin , domain 2"/>
    <property type="match status" value="1"/>
</dbReference>
<keyword evidence="7 17" id="KW-0378">Hydrolase</keyword>
<evidence type="ECO:0000256" key="4">
    <source>
        <dbReference type="ARBA" id="ARBA00022670"/>
    </source>
</evidence>
<evidence type="ECO:0000256" key="11">
    <source>
        <dbReference type="ARBA" id="ARBA00023136"/>
    </source>
</evidence>
<evidence type="ECO:0000256" key="17">
    <source>
        <dbReference type="RuleBase" id="RU366077"/>
    </source>
</evidence>
<dbReference type="PANTHER" id="PTHR10942:SF0">
    <property type="entry name" value="LEISHMANOLYSIN-LIKE PEPTIDASE"/>
    <property type="match status" value="1"/>
</dbReference>
<feature type="binding site" evidence="16">
    <location>
        <position position="284"/>
    </location>
    <ligand>
        <name>Zn(2+)</name>
        <dbReference type="ChEBI" id="CHEBI:29105"/>
        <note>catalytic</note>
    </ligand>
</feature>
<comment type="cofactor">
    <cofactor evidence="16 17">
        <name>Zn(2+)</name>
        <dbReference type="ChEBI" id="CHEBI:29105"/>
    </cofactor>
    <text evidence="16 17">Binds 1 zinc ion per subunit.</text>
</comment>
<keyword evidence="19" id="KW-1185">Reference proteome</keyword>
<evidence type="ECO:0000256" key="6">
    <source>
        <dbReference type="ARBA" id="ARBA00022729"/>
    </source>
</evidence>
<feature type="signal peptide" evidence="17">
    <location>
        <begin position="1"/>
        <end position="20"/>
    </location>
</feature>
<dbReference type="GO" id="GO:0007155">
    <property type="term" value="P:cell adhesion"/>
    <property type="evidence" value="ECO:0007669"/>
    <property type="project" value="UniProtKB-KW"/>
</dbReference>
<dbReference type="InterPro" id="IPR001577">
    <property type="entry name" value="Peptidase_M8"/>
</dbReference>
<dbReference type="EC" id="3.4.24.-" evidence="17"/>
<comment type="catalytic activity">
    <reaction evidence="1">
        <text>Preference for hydrophobic residues at P1 and P1' and basic residues at P2' and P3'. A model nonapeptide is cleaved at -Ala-Tyr-|-Leu-Lys-Lys-.</text>
        <dbReference type="EC" id="3.4.24.36"/>
    </reaction>
</comment>
<evidence type="ECO:0000313" key="19">
    <source>
        <dbReference type="Proteomes" id="UP000192257"/>
    </source>
</evidence>
<evidence type="ECO:0000256" key="9">
    <source>
        <dbReference type="ARBA" id="ARBA00022889"/>
    </source>
</evidence>
<evidence type="ECO:0000256" key="15">
    <source>
        <dbReference type="PIRSR" id="PIRSR601577-1"/>
    </source>
</evidence>
<evidence type="ECO:0000256" key="8">
    <source>
        <dbReference type="ARBA" id="ARBA00022833"/>
    </source>
</evidence>
<evidence type="ECO:0000256" key="13">
    <source>
        <dbReference type="ARBA" id="ARBA00023157"/>
    </source>
</evidence>
<dbReference type="AlphaFoldDB" id="A0A1X0NIJ6"/>
<dbReference type="Gene3D" id="2.10.55.10">
    <property type="entry name" value="Leishmanolysin domain 3"/>
    <property type="match status" value="1"/>
</dbReference>
<gene>
    <name evidence="18" type="ORF">TM35_000461120</name>
</gene>
<dbReference type="OrthoDB" id="527990at2759"/>
<evidence type="ECO:0000313" key="18">
    <source>
        <dbReference type="EMBL" id="ORC84293.1"/>
    </source>
</evidence>
<feature type="non-terminal residue" evidence="18">
    <location>
        <position position="413"/>
    </location>
</feature>
<dbReference type="GO" id="GO:0005737">
    <property type="term" value="C:cytoplasm"/>
    <property type="evidence" value="ECO:0007669"/>
    <property type="project" value="TreeGrafter"/>
</dbReference>
<comment type="caution">
    <text evidence="18">The sequence shown here is derived from an EMBL/GenBank/DDBJ whole genome shotgun (WGS) entry which is preliminary data.</text>
</comment>
<dbReference type="GO" id="GO:0004222">
    <property type="term" value="F:metalloendopeptidase activity"/>
    <property type="evidence" value="ECO:0007669"/>
    <property type="project" value="UniProtKB-UniRule"/>
</dbReference>
<evidence type="ECO:0000256" key="1">
    <source>
        <dbReference type="ARBA" id="ARBA00001249"/>
    </source>
</evidence>
<dbReference type="SUPFAM" id="SSF55486">
    <property type="entry name" value="Metalloproteases ('zincins'), catalytic domain"/>
    <property type="match status" value="1"/>
</dbReference>
<keyword evidence="10 16" id="KW-0482">Metalloprotease</keyword>
<feature type="binding site" evidence="16">
    <location>
        <position position="219"/>
    </location>
    <ligand>
        <name>Zn(2+)</name>
        <dbReference type="ChEBI" id="CHEBI:29105"/>
        <note>catalytic</note>
    </ligand>
</feature>
<evidence type="ECO:0000256" key="10">
    <source>
        <dbReference type="ARBA" id="ARBA00023049"/>
    </source>
</evidence>
<keyword evidence="5 16" id="KW-0479">Metal-binding</keyword>
<evidence type="ECO:0000256" key="12">
    <source>
        <dbReference type="ARBA" id="ARBA00023145"/>
    </source>
</evidence>
<accession>A0A1X0NIJ6</accession>
<keyword evidence="13" id="KW-1015">Disulfide bond</keyword>